<feature type="domain" description="Ice-binding protein C-terminal" evidence="1">
    <location>
        <begin position="181"/>
        <end position="206"/>
    </location>
</feature>
<gene>
    <name evidence="2" type="ORF">GGQ97_000273</name>
</gene>
<dbReference type="NCBIfam" id="TIGR02595">
    <property type="entry name" value="PEP_CTERM"/>
    <property type="match status" value="1"/>
</dbReference>
<reference evidence="2 3" key="1">
    <citation type="submission" date="2020-03" db="EMBL/GenBank/DDBJ databases">
        <title>Genomic Encyclopedia of Type Strains, Phase IV (KMG-IV): sequencing the most valuable type-strain genomes for metagenomic binning, comparative biology and taxonomic classification.</title>
        <authorList>
            <person name="Goeker M."/>
        </authorList>
    </citation>
    <scope>NUCLEOTIDE SEQUENCE [LARGE SCALE GENOMIC DNA]</scope>
    <source>
        <strain evidence="2 3">DSM 16846</strain>
    </source>
</reference>
<dbReference type="AlphaFoldDB" id="A0A7X5Y5Y3"/>
<dbReference type="RefSeq" id="WP_168067295.1">
    <property type="nucleotide sequence ID" value="NZ_JAATJC010000001.1"/>
</dbReference>
<evidence type="ECO:0000259" key="1">
    <source>
        <dbReference type="Pfam" id="PF07589"/>
    </source>
</evidence>
<proteinExistence type="predicted"/>
<dbReference type="NCBIfam" id="NF035944">
    <property type="entry name" value="PEPxxWA-CTERM"/>
    <property type="match status" value="1"/>
</dbReference>
<comment type="caution">
    <text evidence="2">The sequence shown here is derived from an EMBL/GenBank/DDBJ whole genome shotgun (WGS) entry which is preliminary data.</text>
</comment>
<organism evidence="2 3">
    <name type="scientific">Sphingomonas kaistensis</name>
    <dbReference type="NCBI Taxonomy" id="298708"/>
    <lineage>
        <taxon>Bacteria</taxon>
        <taxon>Pseudomonadati</taxon>
        <taxon>Pseudomonadota</taxon>
        <taxon>Alphaproteobacteria</taxon>
        <taxon>Sphingomonadales</taxon>
        <taxon>Sphingomonadaceae</taxon>
        <taxon>Sphingomonas</taxon>
    </lineage>
</organism>
<name>A0A7X5Y5Y3_9SPHN</name>
<keyword evidence="3" id="KW-1185">Reference proteome</keyword>
<dbReference type="InterPro" id="IPR013424">
    <property type="entry name" value="Ice-binding_C"/>
</dbReference>
<evidence type="ECO:0000313" key="2">
    <source>
        <dbReference type="EMBL" id="NJC04480.1"/>
    </source>
</evidence>
<protein>
    <recommendedName>
        <fullName evidence="1">Ice-binding protein C-terminal domain-containing protein</fullName>
    </recommendedName>
</protein>
<dbReference type="Pfam" id="PF07589">
    <property type="entry name" value="PEP-CTERM"/>
    <property type="match status" value="1"/>
</dbReference>
<sequence>MLKVNAARARITVVGLVCLAAIASAPLAVGGFGSLGSFGTQGIALPSLASAQQLMAMLDARSPGEREKGALTQTKVKQRLAFVPRERALGKTFPPKPSPMEQLVKVVVPAPPPVQIVPPIAPLVPPTTADIINPATLVASLPPVGGGTPIIGGGGGLLPPPPPTGTVPPTGEVPPGTPVSAVPEPGTWLTMLLGFGMIGTAMNRRRRQSRLATA</sequence>
<dbReference type="EMBL" id="JAATJC010000001">
    <property type="protein sequence ID" value="NJC04480.1"/>
    <property type="molecule type" value="Genomic_DNA"/>
</dbReference>
<dbReference type="Proteomes" id="UP000558192">
    <property type="component" value="Unassembled WGS sequence"/>
</dbReference>
<accession>A0A7X5Y5Y3</accession>
<evidence type="ECO:0000313" key="3">
    <source>
        <dbReference type="Proteomes" id="UP000558192"/>
    </source>
</evidence>